<organism evidence="1 2">
    <name type="scientific">Streptococcus salivarius K12</name>
    <dbReference type="NCBI Taxonomy" id="1200793"/>
    <lineage>
        <taxon>Bacteria</taxon>
        <taxon>Bacillati</taxon>
        <taxon>Bacillota</taxon>
        <taxon>Bacilli</taxon>
        <taxon>Lactobacillales</taxon>
        <taxon>Streptococcaceae</taxon>
        <taxon>Streptococcus</taxon>
    </lineage>
</organism>
<gene>
    <name evidence="1" type="ORF">RSSL_01535</name>
</gene>
<proteinExistence type="predicted"/>
<reference evidence="1 2" key="1">
    <citation type="journal article" date="2012" name="J. Bacteriol.">
        <title>Genome Sequence of the Lantibiotic Bacteriocin Producer Streptococcus salivarius Strain K12.</title>
        <authorList>
            <person name="Barretto C."/>
            <person name="Alvarez-Martin P."/>
            <person name="Foata F."/>
            <person name="Renault P."/>
            <person name="Berger B."/>
        </authorList>
    </citation>
    <scope>NUCLEOTIDE SEQUENCE [LARGE SCALE GENOMIC DNA]</scope>
    <source>
        <strain evidence="1 2">K12</strain>
    </source>
</reference>
<sequence length="50" mass="5931">MLDGGIKEKFLTLKQIKFNPFKHWGIISDLYKQSFPKEERIPFFGLGSYH</sequence>
<name>J7SIG2_STRSL</name>
<evidence type="ECO:0000313" key="1">
    <source>
        <dbReference type="EMBL" id="EJO16747.1"/>
    </source>
</evidence>
<dbReference type="PATRIC" id="fig|1200793.3.peg.637"/>
<dbReference type="AlphaFoldDB" id="J7SIG2"/>
<keyword evidence="2" id="KW-1185">Reference proteome</keyword>
<accession>J7SIG2</accession>
<dbReference type="EMBL" id="ALIF01000001">
    <property type="protein sequence ID" value="EJO16747.1"/>
    <property type="molecule type" value="Genomic_DNA"/>
</dbReference>
<comment type="caution">
    <text evidence="1">The sequence shown here is derived from an EMBL/GenBank/DDBJ whole genome shotgun (WGS) entry which is preliminary data.</text>
</comment>
<evidence type="ECO:0000313" key="2">
    <source>
        <dbReference type="Proteomes" id="UP000006983"/>
    </source>
</evidence>
<dbReference type="Proteomes" id="UP000006983">
    <property type="component" value="Unassembled WGS sequence"/>
</dbReference>
<protein>
    <submittedName>
        <fullName evidence="1">Uncharacterized protein</fullName>
    </submittedName>
</protein>